<name>A0A502CLV2_9SPHN</name>
<protein>
    <submittedName>
        <fullName evidence="1">Uncharacterized protein</fullName>
    </submittedName>
</protein>
<keyword evidence="2" id="KW-1185">Reference proteome</keyword>
<accession>A0A502CLV2</accession>
<evidence type="ECO:0000313" key="2">
    <source>
        <dbReference type="Proteomes" id="UP000318413"/>
    </source>
</evidence>
<dbReference type="AlphaFoldDB" id="A0A502CLV2"/>
<sequence>MQYPITITPNEILSILERLHPDSLLLVRDETGLDQETQKALWRKVAFSYDPPRRLATVEYLLLIMHQACEQERAAYLTKVFFPWIGIKRRLHDQVMRIIDDIARTNEIEAYSAEDAAHIATKVYRPLVSDVFDPYMTLLIATYAFTEGTFVDIETSNLGAQERSKAEVVESRIRQSGGPANLLEGYDPIVRNALSHAGSDGVLYEPGSILFRNIKRGPTPIVESRRWSHDDLHSHVIALIELVMSIDAAIEIFGIDSVDLASEREVTDRFVYHVLNREQRLALGASLGGKLKQLQTIETIPQAERLDLLGKILFLQCAERDIPCTSVAFNTEHKTCFVTVPVEAKPVSDEEIRDTVMPLIRYLVLARAVFGELFDRFVVDAEVAGSSVMKVALPAGPLDEYAAEQAGLVDLLGDAKIWLDGVPLTLVIDFAALASAEDRTLGSRNPRRGRPISN</sequence>
<dbReference type="RefSeq" id="WP_140868600.1">
    <property type="nucleotide sequence ID" value="NZ_RCZK01000003.1"/>
</dbReference>
<comment type="caution">
    <text evidence="1">The sequence shown here is derived from an EMBL/GenBank/DDBJ whole genome shotgun (WGS) entry which is preliminary data.</text>
</comment>
<dbReference type="Proteomes" id="UP000318413">
    <property type="component" value="Unassembled WGS sequence"/>
</dbReference>
<organism evidence="1 2">
    <name type="scientific">Sphingomonas oligophenolica</name>
    <dbReference type="NCBI Taxonomy" id="301154"/>
    <lineage>
        <taxon>Bacteria</taxon>
        <taxon>Pseudomonadati</taxon>
        <taxon>Pseudomonadota</taxon>
        <taxon>Alphaproteobacteria</taxon>
        <taxon>Sphingomonadales</taxon>
        <taxon>Sphingomonadaceae</taxon>
        <taxon>Sphingomonas</taxon>
    </lineage>
</organism>
<dbReference type="OrthoDB" id="9830858at2"/>
<reference evidence="1 2" key="1">
    <citation type="journal article" date="2019" name="Environ. Microbiol.">
        <title>Species interactions and distinct microbial communities in high Arctic permafrost affected cryosols are associated with the CH4 and CO2 gas fluxes.</title>
        <authorList>
            <person name="Altshuler I."/>
            <person name="Hamel J."/>
            <person name="Turney S."/>
            <person name="Magnuson E."/>
            <person name="Levesque R."/>
            <person name="Greer C."/>
            <person name="Whyte L.G."/>
        </authorList>
    </citation>
    <scope>NUCLEOTIDE SEQUENCE [LARGE SCALE GENOMIC DNA]</scope>
    <source>
        <strain evidence="1 2">S5.1</strain>
    </source>
</reference>
<evidence type="ECO:0000313" key="1">
    <source>
        <dbReference type="EMBL" id="TPG13530.1"/>
    </source>
</evidence>
<dbReference type="EMBL" id="RCZK01000003">
    <property type="protein sequence ID" value="TPG13530.1"/>
    <property type="molecule type" value="Genomic_DNA"/>
</dbReference>
<proteinExistence type="predicted"/>
<gene>
    <name evidence="1" type="ORF">EAH84_04840</name>
</gene>